<dbReference type="SUPFAM" id="SSF46785">
    <property type="entry name" value="Winged helix' DNA-binding domain"/>
    <property type="match status" value="1"/>
</dbReference>
<feature type="domain" description="HTH asnC-type" evidence="4">
    <location>
        <begin position="3"/>
        <end position="64"/>
    </location>
</feature>
<evidence type="ECO:0000256" key="1">
    <source>
        <dbReference type="ARBA" id="ARBA00023015"/>
    </source>
</evidence>
<name>A0A926P388_9HYPH</name>
<evidence type="ECO:0000313" key="5">
    <source>
        <dbReference type="EMBL" id="MBD1549255.1"/>
    </source>
</evidence>
<dbReference type="GO" id="GO:0043565">
    <property type="term" value="F:sequence-specific DNA binding"/>
    <property type="evidence" value="ECO:0007669"/>
    <property type="project" value="InterPro"/>
</dbReference>
<dbReference type="SUPFAM" id="SSF54909">
    <property type="entry name" value="Dimeric alpha+beta barrel"/>
    <property type="match status" value="1"/>
</dbReference>
<dbReference type="EMBL" id="JABFCZ010000033">
    <property type="protein sequence ID" value="MBD1549255.1"/>
    <property type="molecule type" value="Genomic_DNA"/>
</dbReference>
<evidence type="ECO:0000256" key="3">
    <source>
        <dbReference type="ARBA" id="ARBA00023163"/>
    </source>
</evidence>
<dbReference type="PANTHER" id="PTHR30154:SF34">
    <property type="entry name" value="TRANSCRIPTIONAL REGULATOR AZLB"/>
    <property type="match status" value="1"/>
</dbReference>
<evidence type="ECO:0000259" key="4">
    <source>
        <dbReference type="PROSITE" id="PS50956"/>
    </source>
</evidence>
<dbReference type="AlphaFoldDB" id="A0A926P388"/>
<dbReference type="Pfam" id="PF13404">
    <property type="entry name" value="HTH_AsnC-type"/>
    <property type="match status" value="1"/>
</dbReference>
<keyword evidence="1" id="KW-0805">Transcription regulation</keyword>
<dbReference type="PANTHER" id="PTHR30154">
    <property type="entry name" value="LEUCINE-RESPONSIVE REGULATORY PROTEIN"/>
    <property type="match status" value="1"/>
</dbReference>
<dbReference type="Gene3D" id="3.30.70.920">
    <property type="match status" value="1"/>
</dbReference>
<organism evidence="5 6">
    <name type="scientific">Roseibium aggregatum</name>
    <dbReference type="NCBI Taxonomy" id="187304"/>
    <lineage>
        <taxon>Bacteria</taxon>
        <taxon>Pseudomonadati</taxon>
        <taxon>Pseudomonadota</taxon>
        <taxon>Alphaproteobacteria</taxon>
        <taxon>Hyphomicrobiales</taxon>
        <taxon>Stappiaceae</taxon>
        <taxon>Roseibium</taxon>
    </lineage>
</organism>
<sequence>MEMSASDLTILRLLQNNARERLETIAAETGLSVATVQRRIRNLKAEGVILAEEALISPKAVGYTMTFLVMVELERERIDQIDAFRRKAKGEPQVQQCYYITGEADFALIVLAKDMEDYEQLTHRLFFEDSNVKRFRTSVVMDRTKVGMNIPLG</sequence>
<keyword evidence="2" id="KW-0238">DNA-binding</keyword>
<dbReference type="InterPro" id="IPR036390">
    <property type="entry name" value="WH_DNA-bd_sf"/>
</dbReference>
<dbReference type="PRINTS" id="PR00033">
    <property type="entry name" value="HTHASNC"/>
</dbReference>
<dbReference type="Proteomes" id="UP000598467">
    <property type="component" value="Unassembled WGS sequence"/>
</dbReference>
<accession>A0A926P388</accession>
<dbReference type="InterPro" id="IPR000485">
    <property type="entry name" value="AsnC-type_HTH_dom"/>
</dbReference>
<dbReference type="PROSITE" id="PS50956">
    <property type="entry name" value="HTH_ASNC_2"/>
    <property type="match status" value="1"/>
</dbReference>
<dbReference type="SMART" id="SM00344">
    <property type="entry name" value="HTH_ASNC"/>
    <property type="match status" value="1"/>
</dbReference>
<keyword evidence="3" id="KW-0804">Transcription</keyword>
<dbReference type="GO" id="GO:0005829">
    <property type="term" value="C:cytosol"/>
    <property type="evidence" value="ECO:0007669"/>
    <property type="project" value="TreeGrafter"/>
</dbReference>
<dbReference type="InterPro" id="IPR011008">
    <property type="entry name" value="Dimeric_a/b-barrel"/>
</dbReference>
<evidence type="ECO:0000313" key="6">
    <source>
        <dbReference type="Proteomes" id="UP000598467"/>
    </source>
</evidence>
<comment type="caution">
    <text evidence="5">The sequence shown here is derived from an EMBL/GenBank/DDBJ whole genome shotgun (WGS) entry which is preliminary data.</text>
</comment>
<protein>
    <submittedName>
        <fullName evidence="5">Lrp/AsnC family transcriptional regulator</fullName>
    </submittedName>
</protein>
<dbReference type="GO" id="GO:0043200">
    <property type="term" value="P:response to amino acid"/>
    <property type="evidence" value="ECO:0007669"/>
    <property type="project" value="TreeGrafter"/>
</dbReference>
<evidence type="ECO:0000256" key="2">
    <source>
        <dbReference type="ARBA" id="ARBA00023125"/>
    </source>
</evidence>
<dbReference type="InterPro" id="IPR019887">
    <property type="entry name" value="Tscrpt_reg_AsnC/Lrp_C"/>
</dbReference>
<proteinExistence type="predicted"/>
<dbReference type="RefSeq" id="WP_190293944.1">
    <property type="nucleotide sequence ID" value="NZ_JABFCZ010000033.1"/>
</dbReference>
<gene>
    <name evidence="5" type="ORF">HK439_23585</name>
</gene>
<dbReference type="InterPro" id="IPR019888">
    <property type="entry name" value="Tscrpt_reg_AsnC-like"/>
</dbReference>
<dbReference type="Gene3D" id="1.10.10.10">
    <property type="entry name" value="Winged helix-like DNA-binding domain superfamily/Winged helix DNA-binding domain"/>
    <property type="match status" value="1"/>
</dbReference>
<dbReference type="Pfam" id="PF01037">
    <property type="entry name" value="AsnC_trans_reg"/>
    <property type="match status" value="1"/>
</dbReference>
<dbReference type="InterPro" id="IPR036388">
    <property type="entry name" value="WH-like_DNA-bd_sf"/>
</dbReference>
<reference evidence="5" key="1">
    <citation type="submission" date="2020-05" db="EMBL/GenBank/DDBJ databases">
        <title>Identification of trans-AT polyketide cluster in two marine bacteria, producers of a novel glutaramide-containing polyketide sesbanimide D and analogs.</title>
        <authorList>
            <person name="Kacar D."/>
            <person name="Rodriguez P."/>
            <person name="Canedo L."/>
            <person name="Gonzalez E."/>
            <person name="Galan B."/>
            <person name="De La Calle F."/>
            <person name="Garcia J.L."/>
        </authorList>
    </citation>
    <scope>NUCLEOTIDE SEQUENCE</scope>
    <source>
        <strain evidence="5">PHM038</strain>
    </source>
</reference>